<dbReference type="InterPro" id="IPR017441">
    <property type="entry name" value="Protein_kinase_ATP_BS"/>
</dbReference>
<dbReference type="Pfam" id="PF00069">
    <property type="entry name" value="Pkinase"/>
    <property type="match status" value="1"/>
</dbReference>
<dbReference type="PROSITE" id="PS50011">
    <property type="entry name" value="PROTEIN_KINASE_DOM"/>
    <property type="match status" value="1"/>
</dbReference>
<sequence>MNTSEKDKCKRCGAVVPPKSTEKLCPACLMSGALGLPGGKAKTVSLASGESLPPREHLEFPSEFGGYRLLGLLGRGGMGTVYEAEQIPTGRRVALKMLEQQLDTPEMRKRFLREGRLAASVNHPNSLYIFGSEEIDGFPVITMEIAGSGTLKDKLKKQGPLPVKEAVDAILDVISGLESAFASGVLHRDIKPSNCFVSPDGSVKVGDYGLSVSTLAKTDTFVTVQGNIMGTPAYASPEQLRGDTLDVRADIYSVGATLFTLLTNRAPFEGDNVVQVVANAVNQKPKPLTELREDVPPGLGKVVARCL</sequence>
<name>X0RW94_9ZZZZ</name>
<dbReference type="InterPro" id="IPR008271">
    <property type="entry name" value="Ser/Thr_kinase_AS"/>
</dbReference>
<organism evidence="6">
    <name type="scientific">marine sediment metagenome</name>
    <dbReference type="NCBI Taxonomy" id="412755"/>
    <lineage>
        <taxon>unclassified sequences</taxon>
        <taxon>metagenomes</taxon>
        <taxon>ecological metagenomes</taxon>
    </lineage>
</organism>
<dbReference type="Gene3D" id="1.10.510.10">
    <property type="entry name" value="Transferase(Phosphotransferase) domain 1"/>
    <property type="match status" value="1"/>
</dbReference>
<reference evidence="6" key="1">
    <citation type="journal article" date="2014" name="Front. Microbiol.">
        <title>High frequency of phylogenetically diverse reductive dehalogenase-homologous genes in deep subseafloor sedimentary metagenomes.</title>
        <authorList>
            <person name="Kawai M."/>
            <person name="Futagami T."/>
            <person name="Toyoda A."/>
            <person name="Takaki Y."/>
            <person name="Nishi S."/>
            <person name="Hori S."/>
            <person name="Arai W."/>
            <person name="Tsubouchi T."/>
            <person name="Morono Y."/>
            <person name="Uchiyama I."/>
            <person name="Ito T."/>
            <person name="Fujiyama A."/>
            <person name="Inagaki F."/>
            <person name="Takami H."/>
        </authorList>
    </citation>
    <scope>NUCLEOTIDE SEQUENCE</scope>
    <source>
        <strain evidence="6">Expedition CK06-06</strain>
    </source>
</reference>
<evidence type="ECO:0000256" key="1">
    <source>
        <dbReference type="ARBA" id="ARBA00022679"/>
    </source>
</evidence>
<feature type="non-terminal residue" evidence="6">
    <location>
        <position position="307"/>
    </location>
</feature>
<evidence type="ECO:0000256" key="2">
    <source>
        <dbReference type="ARBA" id="ARBA00022741"/>
    </source>
</evidence>
<dbReference type="Gene3D" id="3.30.200.20">
    <property type="entry name" value="Phosphorylase Kinase, domain 1"/>
    <property type="match status" value="1"/>
</dbReference>
<dbReference type="CDD" id="cd14014">
    <property type="entry name" value="STKc_PknB_like"/>
    <property type="match status" value="1"/>
</dbReference>
<dbReference type="SUPFAM" id="SSF56112">
    <property type="entry name" value="Protein kinase-like (PK-like)"/>
    <property type="match status" value="1"/>
</dbReference>
<dbReference type="GO" id="GO:0004674">
    <property type="term" value="F:protein serine/threonine kinase activity"/>
    <property type="evidence" value="ECO:0007669"/>
    <property type="project" value="TreeGrafter"/>
</dbReference>
<keyword evidence="3" id="KW-0418">Kinase</keyword>
<dbReference type="SMART" id="SM00220">
    <property type="entry name" value="S_TKc"/>
    <property type="match status" value="1"/>
</dbReference>
<evidence type="ECO:0000256" key="3">
    <source>
        <dbReference type="ARBA" id="ARBA00022777"/>
    </source>
</evidence>
<evidence type="ECO:0000313" key="6">
    <source>
        <dbReference type="EMBL" id="GAF67992.1"/>
    </source>
</evidence>
<feature type="domain" description="Protein kinase" evidence="5">
    <location>
        <begin position="67"/>
        <end position="307"/>
    </location>
</feature>
<evidence type="ECO:0000256" key="4">
    <source>
        <dbReference type="ARBA" id="ARBA00022840"/>
    </source>
</evidence>
<proteinExistence type="predicted"/>
<dbReference type="PROSITE" id="PS00107">
    <property type="entry name" value="PROTEIN_KINASE_ATP"/>
    <property type="match status" value="1"/>
</dbReference>
<dbReference type="InterPro" id="IPR000719">
    <property type="entry name" value="Prot_kinase_dom"/>
</dbReference>
<dbReference type="PANTHER" id="PTHR43289:SF34">
    <property type="entry name" value="SERINE_THREONINE-PROTEIN KINASE YBDM-RELATED"/>
    <property type="match status" value="1"/>
</dbReference>
<comment type="caution">
    <text evidence="6">The sequence shown here is derived from an EMBL/GenBank/DDBJ whole genome shotgun (WGS) entry which is preliminary data.</text>
</comment>
<keyword evidence="2" id="KW-0547">Nucleotide-binding</keyword>
<dbReference type="EMBL" id="BARS01005042">
    <property type="protein sequence ID" value="GAF67992.1"/>
    <property type="molecule type" value="Genomic_DNA"/>
</dbReference>
<dbReference type="PANTHER" id="PTHR43289">
    <property type="entry name" value="MITOGEN-ACTIVATED PROTEIN KINASE KINASE KINASE 20-RELATED"/>
    <property type="match status" value="1"/>
</dbReference>
<dbReference type="InterPro" id="IPR011009">
    <property type="entry name" value="Kinase-like_dom_sf"/>
</dbReference>
<protein>
    <recommendedName>
        <fullName evidence="5">Protein kinase domain-containing protein</fullName>
    </recommendedName>
</protein>
<evidence type="ECO:0000259" key="5">
    <source>
        <dbReference type="PROSITE" id="PS50011"/>
    </source>
</evidence>
<keyword evidence="4" id="KW-0067">ATP-binding</keyword>
<gene>
    <name evidence="6" type="ORF">S01H1_09870</name>
</gene>
<accession>X0RW94</accession>
<dbReference type="AlphaFoldDB" id="X0RW94"/>
<dbReference type="GO" id="GO:0005524">
    <property type="term" value="F:ATP binding"/>
    <property type="evidence" value="ECO:0007669"/>
    <property type="project" value="UniProtKB-KW"/>
</dbReference>
<keyword evidence="1" id="KW-0808">Transferase</keyword>
<dbReference type="PROSITE" id="PS00108">
    <property type="entry name" value="PROTEIN_KINASE_ST"/>
    <property type="match status" value="1"/>
</dbReference>